<name>D8U7T9_VOLCA</name>
<reference evidence="2 3" key="1">
    <citation type="journal article" date="2010" name="Science">
        <title>Genomic analysis of organismal complexity in the multicellular green alga Volvox carteri.</title>
        <authorList>
            <person name="Prochnik S.E."/>
            <person name="Umen J."/>
            <person name="Nedelcu A.M."/>
            <person name="Hallmann A."/>
            <person name="Miller S.M."/>
            <person name="Nishii I."/>
            <person name="Ferris P."/>
            <person name="Kuo A."/>
            <person name="Mitros T."/>
            <person name="Fritz-Laylin L.K."/>
            <person name="Hellsten U."/>
            <person name="Chapman J."/>
            <person name="Simakov O."/>
            <person name="Rensing S.A."/>
            <person name="Terry A."/>
            <person name="Pangilinan J."/>
            <person name="Kapitonov V."/>
            <person name="Jurka J."/>
            <person name="Salamov A."/>
            <person name="Shapiro H."/>
            <person name="Schmutz J."/>
            <person name="Grimwood J."/>
            <person name="Lindquist E."/>
            <person name="Lucas S."/>
            <person name="Grigoriev I.V."/>
            <person name="Schmitt R."/>
            <person name="Kirk D."/>
            <person name="Rokhsar D.S."/>
        </authorList>
    </citation>
    <scope>NUCLEOTIDE SEQUENCE [LARGE SCALE GENOMIC DNA]</scope>
    <source>
        <strain evidence="3">f. Nagariensis / Eve</strain>
    </source>
</reference>
<dbReference type="PROSITE" id="PS51257">
    <property type="entry name" value="PROKAR_LIPOPROTEIN"/>
    <property type="match status" value="1"/>
</dbReference>
<evidence type="ECO:0000313" key="3">
    <source>
        <dbReference type="Proteomes" id="UP000001058"/>
    </source>
</evidence>
<keyword evidence="3" id="KW-1185">Reference proteome</keyword>
<gene>
    <name evidence="2" type="ORF">VOLCADRAFT_106527</name>
</gene>
<evidence type="ECO:0000313" key="2">
    <source>
        <dbReference type="EMBL" id="EFJ44152.1"/>
    </source>
</evidence>
<proteinExistence type="predicted"/>
<accession>D8U7T9</accession>
<evidence type="ECO:0000256" key="1">
    <source>
        <dbReference type="SAM" id="MobiDB-lite"/>
    </source>
</evidence>
<feature type="compositionally biased region" description="Low complexity" evidence="1">
    <location>
        <begin position="458"/>
        <end position="467"/>
    </location>
</feature>
<dbReference type="AlphaFoldDB" id="D8U7T9"/>
<dbReference type="GeneID" id="9621524"/>
<dbReference type="OrthoDB" id="551766at2759"/>
<dbReference type="KEGG" id="vcn:VOLCADRAFT_106527"/>
<dbReference type="Proteomes" id="UP000001058">
    <property type="component" value="Unassembled WGS sequence"/>
</dbReference>
<dbReference type="EMBL" id="GL378366">
    <property type="protein sequence ID" value="EFJ44152.1"/>
    <property type="molecule type" value="Genomic_DNA"/>
</dbReference>
<feature type="region of interest" description="Disordered" evidence="1">
    <location>
        <begin position="443"/>
        <end position="467"/>
    </location>
</feature>
<organism evidence="3">
    <name type="scientific">Volvox carteri f. nagariensis</name>
    <dbReference type="NCBI Taxonomy" id="3068"/>
    <lineage>
        <taxon>Eukaryota</taxon>
        <taxon>Viridiplantae</taxon>
        <taxon>Chlorophyta</taxon>
        <taxon>core chlorophytes</taxon>
        <taxon>Chlorophyceae</taxon>
        <taxon>CS clade</taxon>
        <taxon>Chlamydomonadales</taxon>
        <taxon>Volvocaceae</taxon>
        <taxon>Volvox</taxon>
    </lineage>
</organism>
<sequence length="480" mass="50004">MRMRLTVSLRSPGACVSGLCACQHISSSGYDTARHDEAWHGMAQENFLFAVRWMHAIATSWAWLVAAPGAPEPELCIAAACSITPHMLTVNTLLQKEAKEAPTGYKLPILCKAERPNARSQVLVVLRAAPSATLTIPATEVGLPRRFTPAPHGDAGPRLGADHGEPAPIPPSSGLDFIDLVGLDDSTVWNCLQDALTYRVLVGKCPAKEFSRSAAHTDSFNVKQLKLYRDNVTRNLAPTVARGFANAARAAGHTISTTCTATAVANGAPQPPHLKAATAPQQPLLPLRQQTKSGALAGPLLSGADSSRPIEARYCQVQASKPTTTAAGSTAMAIATASGYGQAQRVVLAASVTVGHHGQGCGPKAAANSETVQPQNLQQTLQAPARNEAEASGRFAQGVRILRREAVVPAAAVPAEIPQMLQSAAMATASSGLPFLEKGEPGAVMPGRRRGSRGAGRGPLLAAAGRRGNGSAVCTEPAWI</sequence>
<feature type="region of interest" description="Disordered" evidence="1">
    <location>
        <begin position="145"/>
        <end position="165"/>
    </location>
</feature>
<protein>
    <submittedName>
        <fullName evidence="2">Uncharacterized protein</fullName>
    </submittedName>
</protein>
<dbReference type="RefSeq" id="XP_002954746.1">
    <property type="nucleotide sequence ID" value="XM_002954700.1"/>
</dbReference>
<dbReference type="InParanoid" id="D8U7T9"/>